<dbReference type="PaxDb" id="6239-F34D6.2"/>
<evidence type="ECO:0000256" key="2">
    <source>
        <dbReference type="PROSITE-ProRule" id="PRU00108"/>
    </source>
</evidence>
<dbReference type="eggNOG" id="ENOG502RT9Q">
    <property type="taxonomic scope" value="Eukaryota"/>
</dbReference>
<evidence type="ECO:0000313" key="5">
    <source>
        <dbReference type="EMBL" id="CCD69861.1"/>
    </source>
</evidence>
<dbReference type="GO" id="GO:0007417">
    <property type="term" value="P:central nervous system development"/>
    <property type="evidence" value="ECO:0000318"/>
    <property type="project" value="GO_Central"/>
</dbReference>
<dbReference type="PROSITE" id="PS50071">
    <property type="entry name" value="HOMEOBOX_2"/>
    <property type="match status" value="1"/>
</dbReference>
<dbReference type="InterPro" id="IPR001356">
    <property type="entry name" value="HD"/>
</dbReference>
<dbReference type="WormBase" id="F34D6.2">
    <property type="protein sequence ID" value="CE39574"/>
    <property type="gene ID" value="WBGene00018022"/>
    <property type="gene designation" value="ceh-87"/>
</dbReference>
<keyword evidence="2 3" id="KW-0238">DNA-binding</keyword>
<evidence type="ECO:0000313" key="7">
    <source>
        <dbReference type="WormBase" id="F34D6.2"/>
    </source>
</evidence>
<dbReference type="GO" id="GO:0030182">
    <property type="term" value="P:neuron differentiation"/>
    <property type="evidence" value="ECO:0000318"/>
    <property type="project" value="GO_Central"/>
</dbReference>
<keyword evidence="2 3" id="KW-0539">Nucleus</keyword>
<dbReference type="OMA" id="HRATTRM"/>
<dbReference type="Gene3D" id="1.10.10.60">
    <property type="entry name" value="Homeodomain-like"/>
    <property type="match status" value="1"/>
</dbReference>
<dbReference type="GO" id="GO:0000978">
    <property type="term" value="F:RNA polymerase II cis-regulatory region sequence-specific DNA binding"/>
    <property type="evidence" value="ECO:0000318"/>
    <property type="project" value="GO_Central"/>
</dbReference>
<dbReference type="EMBL" id="BX284602">
    <property type="protein sequence ID" value="CCD69861.1"/>
    <property type="molecule type" value="Genomic_DNA"/>
</dbReference>
<protein>
    <submittedName>
        <fullName evidence="5">Homeobox domain-containing protein</fullName>
    </submittedName>
</protein>
<dbReference type="STRING" id="6239.F34D6.2.1"/>
<dbReference type="RefSeq" id="NP_494332.2">
    <property type="nucleotide sequence ID" value="NM_061931.5"/>
</dbReference>
<evidence type="ECO:0000256" key="3">
    <source>
        <dbReference type="RuleBase" id="RU000682"/>
    </source>
</evidence>
<dbReference type="CTD" id="185241"/>
<dbReference type="Proteomes" id="UP000001940">
    <property type="component" value="Chromosome II"/>
</dbReference>
<keyword evidence="6" id="KW-1185">Reference proteome</keyword>
<feature type="domain" description="Homeobox" evidence="4">
    <location>
        <begin position="77"/>
        <end position="131"/>
    </location>
</feature>
<dbReference type="HOGENOM" id="CLU_1620570_0_0_1"/>
<dbReference type="SUPFAM" id="SSF46689">
    <property type="entry name" value="Homeodomain-like"/>
    <property type="match status" value="1"/>
</dbReference>
<dbReference type="InterPro" id="IPR009057">
    <property type="entry name" value="Homeodomain-like_sf"/>
</dbReference>
<dbReference type="PIR" id="T32346">
    <property type="entry name" value="T32346"/>
</dbReference>
<dbReference type="InParanoid" id="O17184"/>
<dbReference type="KEGG" id="cel:CELE_F34D6.2"/>
<dbReference type="SMART" id="SM00389">
    <property type="entry name" value="HOX"/>
    <property type="match status" value="1"/>
</dbReference>
<sequence>MSRNQLLESSQVEEIDMWEILKNSSNVLRDYYDMGNFKISGNKEKLVALTGMSDRQIELHLQKYRREDKKNGVIIPKSVYTPEQHAVLREGFEHCSWLSKSTLNKLASESGLTRTQVSTWFSKERRVRAGKKSKRSKKIVKTETPAFVLSYQPLEQFLQKQAGEKTRQLVYFSIENILSQNFPRKN</sequence>
<dbReference type="Pfam" id="PF00046">
    <property type="entry name" value="Homeodomain"/>
    <property type="match status" value="1"/>
</dbReference>
<evidence type="ECO:0000313" key="6">
    <source>
        <dbReference type="Proteomes" id="UP000001940"/>
    </source>
</evidence>
<dbReference type="GO" id="GO:0000981">
    <property type="term" value="F:DNA-binding transcription factor activity, RNA polymerase II-specific"/>
    <property type="evidence" value="ECO:0000318"/>
    <property type="project" value="GO_Central"/>
</dbReference>
<comment type="subcellular location">
    <subcellularLocation>
        <location evidence="1 2 3">Nucleus</location>
    </subcellularLocation>
</comment>
<keyword evidence="2 3" id="KW-0371">Homeobox</keyword>
<dbReference type="GeneID" id="185241"/>
<dbReference type="SMR" id="O17184"/>
<organism evidence="5 6">
    <name type="scientific">Caenorhabditis elegans</name>
    <dbReference type="NCBI Taxonomy" id="6239"/>
    <lineage>
        <taxon>Eukaryota</taxon>
        <taxon>Metazoa</taxon>
        <taxon>Ecdysozoa</taxon>
        <taxon>Nematoda</taxon>
        <taxon>Chromadorea</taxon>
        <taxon>Rhabditida</taxon>
        <taxon>Rhabditina</taxon>
        <taxon>Rhabditomorpha</taxon>
        <taxon>Rhabditoidea</taxon>
        <taxon>Rhabditidae</taxon>
        <taxon>Peloderinae</taxon>
        <taxon>Caenorhabditis</taxon>
    </lineage>
</organism>
<dbReference type="UCSC" id="F34D6.2">
    <property type="organism name" value="c. elegans"/>
</dbReference>
<proteinExistence type="predicted"/>
<dbReference type="GO" id="GO:0005634">
    <property type="term" value="C:nucleus"/>
    <property type="evidence" value="ECO:0000318"/>
    <property type="project" value="GO_Central"/>
</dbReference>
<dbReference type="FunCoup" id="O17184">
    <property type="interactions" value="1"/>
</dbReference>
<reference evidence="5 6" key="1">
    <citation type="journal article" date="1998" name="Science">
        <title>Genome sequence of the nematode C. elegans: a platform for investigating biology.</title>
        <authorList>
            <consortium name="The C. elegans sequencing consortium"/>
            <person name="Sulson J.E."/>
            <person name="Waterston R."/>
        </authorList>
    </citation>
    <scope>NUCLEOTIDE SEQUENCE [LARGE SCALE GENOMIC DNA]</scope>
    <source>
        <strain evidence="5 6">Bristol N2</strain>
    </source>
</reference>
<feature type="DNA-binding region" description="Homeobox" evidence="2">
    <location>
        <begin position="79"/>
        <end position="132"/>
    </location>
</feature>
<dbReference type="GO" id="GO:0006357">
    <property type="term" value="P:regulation of transcription by RNA polymerase II"/>
    <property type="evidence" value="ECO:0000318"/>
    <property type="project" value="GO_Central"/>
</dbReference>
<accession>O17184</accession>
<dbReference type="OrthoDB" id="5870495at2759"/>
<name>O17184_CAEEL</name>
<dbReference type="CDD" id="cd00086">
    <property type="entry name" value="homeodomain"/>
    <property type="match status" value="1"/>
</dbReference>
<dbReference type="AlphaFoldDB" id="O17184"/>
<dbReference type="AGR" id="WB:WBGene00018022"/>
<gene>
    <name evidence="5 7" type="primary">ceh-87</name>
    <name evidence="5" type="ORF">CELE_F34D6.2</name>
    <name evidence="7" type="ORF">F34D6.2</name>
</gene>
<evidence type="ECO:0000256" key="1">
    <source>
        <dbReference type="ARBA" id="ARBA00004123"/>
    </source>
</evidence>
<evidence type="ECO:0000259" key="4">
    <source>
        <dbReference type="PROSITE" id="PS50071"/>
    </source>
</evidence>